<reference evidence="2" key="1">
    <citation type="submission" date="2013-01" db="EMBL/GenBank/DDBJ databases">
        <title>Draft Genome Sequence of a Mulberry Tree, Morus notabilis C.K. Schneid.</title>
        <authorList>
            <person name="He N."/>
            <person name="Zhao S."/>
        </authorList>
    </citation>
    <scope>NUCLEOTIDE SEQUENCE</scope>
</reference>
<dbReference type="Proteomes" id="UP000030645">
    <property type="component" value="Unassembled WGS sequence"/>
</dbReference>
<evidence type="ECO:0000313" key="2">
    <source>
        <dbReference type="Proteomes" id="UP000030645"/>
    </source>
</evidence>
<protein>
    <submittedName>
        <fullName evidence="1">Uncharacterized protein</fullName>
    </submittedName>
</protein>
<accession>W9RDP2</accession>
<evidence type="ECO:0000313" key="1">
    <source>
        <dbReference type="EMBL" id="EXB66354.1"/>
    </source>
</evidence>
<keyword evidence="2" id="KW-1185">Reference proteome</keyword>
<proteinExistence type="predicted"/>
<organism evidence="1 2">
    <name type="scientific">Morus notabilis</name>
    <dbReference type="NCBI Taxonomy" id="981085"/>
    <lineage>
        <taxon>Eukaryota</taxon>
        <taxon>Viridiplantae</taxon>
        <taxon>Streptophyta</taxon>
        <taxon>Embryophyta</taxon>
        <taxon>Tracheophyta</taxon>
        <taxon>Spermatophyta</taxon>
        <taxon>Magnoliopsida</taxon>
        <taxon>eudicotyledons</taxon>
        <taxon>Gunneridae</taxon>
        <taxon>Pentapetalae</taxon>
        <taxon>rosids</taxon>
        <taxon>fabids</taxon>
        <taxon>Rosales</taxon>
        <taxon>Moraceae</taxon>
        <taxon>Moreae</taxon>
        <taxon>Morus</taxon>
    </lineage>
</organism>
<name>W9RDP2_9ROSA</name>
<dbReference type="EMBL" id="KE344534">
    <property type="protein sequence ID" value="EXB66354.1"/>
    <property type="molecule type" value="Genomic_DNA"/>
</dbReference>
<gene>
    <name evidence="1" type="ORF">L484_008099</name>
</gene>
<dbReference type="AlphaFoldDB" id="W9RDP2"/>
<sequence>MALLPNIFGCFSESPQSSESKQYICDRDVCVLKTREENSKQKQKQKQGFGVSFALLSMRKS</sequence>